<organism evidence="2 5">
    <name type="scientific">Adineta steineri</name>
    <dbReference type="NCBI Taxonomy" id="433720"/>
    <lineage>
        <taxon>Eukaryota</taxon>
        <taxon>Metazoa</taxon>
        <taxon>Spiralia</taxon>
        <taxon>Gnathifera</taxon>
        <taxon>Rotifera</taxon>
        <taxon>Eurotatoria</taxon>
        <taxon>Bdelloidea</taxon>
        <taxon>Adinetida</taxon>
        <taxon>Adinetidae</taxon>
        <taxon>Adineta</taxon>
    </lineage>
</organism>
<dbReference type="OrthoDB" id="10042291at2759"/>
<evidence type="ECO:0000313" key="4">
    <source>
        <dbReference type="Proteomes" id="UP000663832"/>
    </source>
</evidence>
<evidence type="ECO:0000256" key="1">
    <source>
        <dbReference type="SAM" id="Phobius"/>
    </source>
</evidence>
<evidence type="ECO:0000313" key="2">
    <source>
        <dbReference type="EMBL" id="CAF0976244.1"/>
    </source>
</evidence>
<dbReference type="AlphaFoldDB" id="A0A814EZY2"/>
<keyword evidence="4" id="KW-1185">Reference proteome</keyword>
<feature type="transmembrane region" description="Helical" evidence="1">
    <location>
        <begin position="12"/>
        <end position="32"/>
    </location>
</feature>
<protein>
    <submittedName>
        <fullName evidence="2">Uncharacterized protein</fullName>
    </submittedName>
</protein>
<keyword evidence="1" id="KW-1133">Transmembrane helix</keyword>
<dbReference type="Proteomes" id="UP000663877">
    <property type="component" value="Unassembled WGS sequence"/>
</dbReference>
<evidence type="ECO:0000313" key="5">
    <source>
        <dbReference type="Proteomes" id="UP000663877"/>
    </source>
</evidence>
<dbReference type="EMBL" id="CAJNOI010000062">
    <property type="protein sequence ID" value="CAF0976244.1"/>
    <property type="molecule type" value="Genomic_DNA"/>
</dbReference>
<feature type="transmembrane region" description="Helical" evidence="1">
    <location>
        <begin position="38"/>
        <end position="63"/>
    </location>
</feature>
<accession>A0A814EZY2</accession>
<keyword evidence="1" id="KW-0472">Membrane</keyword>
<name>A0A814EZY2_9BILA</name>
<reference evidence="2" key="1">
    <citation type="submission" date="2021-02" db="EMBL/GenBank/DDBJ databases">
        <authorList>
            <person name="Nowell W R."/>
        </authorList>
    </citation>
    <scope>NUCLEOTIDE SEQUENCE</scope>
</reference>
<gene>
    <name evidence="2" type="ORF">BJG266_LOCUS14614</name>
    <name evidence="3" type="ORF">QVE165_LOCUS20111</name>
</gene>
<dbReference type="Proteomes" id="UP000663832">
    <property type="component" value="Unassembled WGS sequence"/>
</dbReference>
<dbReference type="EMBL" id="CAJNOM010000125">
    <property type="protein sequence ID" value="CAF1097524.1"/>
    <property type="molecule type" value="Genomic_DNA"/>
</dbReference>
<keyword evidence="1" id="KW-0812">Transmembrane</keyword>
<proteinExistence type="predicted"/>
<sequence>MFTNCIKEFFSFLFILIITLIAGPILSTSYYYSNKFNYTSYGFIIMIIIGLTDSILYGIGLYLSMKSVDELYNQQIIIDRKPIDYHIIQEKQLLEPVSETIELFLRTQTDLYDLIDDLIKTNITDDILIQNSQNKLRTLKFIQNDSLMTIKNNISERLRILQLNSSVKVKNDLHYIQLESDTLYNTNRSD</sequence>
<comment type="caution">
    <text evidence="2">The sequence shown here is derived from an EMBL/GenBank/DDBJ whole genome shotgun (WGS) entry which is preliminary data.</text>
</comment>
<evidence type="ECO:0000313" key="3">
    <source>
        <dbReference type="EMBL" id="CAF1097524.1"/>
    </source>
</evidence>